<accession>A0A1Z2RVG1</accession>
<evidence type="ECO:0000259" key="2">
    <source>
        <dbReference type="Pfam" id="PF02957"/>
    </source>
</evidence>
<feature type="compositionally biased region" description="Acidic residues" evidence="1">
    <location>
        <begin position="100"/>
        <end position="112"/>
    </location>
</feature>
<name>A0A1Z2RVG1_9VIRU</name>
<dbReference type="Pfam" id="PF02957">
    <property type="entry name" value="TT_ORF2-like"/>
    <property type="match status" value="1"/>
</dbReference>
<organism evidence="3">
    <name type="scientific">Torque teno Leptonychotes weddellii virus-1</name>
    <dbReference type="NCBI Taxonomy" id="2012676"/>
    <lineage>
        <taxon>Viruses</taxon>
        <taxon>Monodnaviria</taxon>
        <taxon>Shotokuvirae</taxon>
        <taxon>Commensaviricota</taxon>
        <taxon>Cardeaviricetes</taxon>
        <taxon>Sanitavirales</taxon>
        <taxon>Anelloviridae</taxon>
        <taxon>Lambdatorquevirus</taxon>
        <taxon>Lambdatorquevirus phoci5</taxon>
    </lineage>
</organism>
<feature type="domain" description="Hepatitis TT virus Orf2/Gyrovirus Vp2 N-terminal" evidence="2">
    <location>
        <begin position="37"/>
        <end position="85"/>
    </location>
</feature>
<reference evidence="3" key="1">
    <citation type="journal article" date="2017" name="Virus Evol.">
        <title>Diverse and highly recombinant anelloviruses associated with Weddell seals in Antarctica.</title>
        <authorList>
            <person name="Fahsbender E."/>
            <person name="Burns J.M."/>
            <person name="Kim S."/>
            <person name="Kraberger S."/>
            <person name="Frankfurter G."/>
            <person name="Eilers A."/>
            <person name="Shero M."/>
            <person name="Beltran R."/>
            <person name="Kirkham A."/>
            <person name="McCorkell R."/>
            <person name="Berngartt R."/>
            <person name="Male M.F."/>
            <person name="Ballard G."/>
            <person name="Ainley D.G."/>
            <person name="Breitbart M."/>
            <person name="Varsani A."/>
        </authorList>
    </citation>
    <scope>NUCLEOTIDE SEQUENCE</scope>
    <source>
        <strain evidence="3">TTLwV-1_gt25_wsn39</strain>
    </source>
</reference>
<feature type="compositionally biased region" description="Basic and acidic residues" evidence="1">
    <location>
        <begin position="70"/>
        <end position="80"/>
    </location>
</feature>
<evidence type="ECO:0000256" key="1">
    <source>
        <dbReference type="SAM" id="MobiDB-lite"/>
    </source>
</evidence>
<proteinExistence type="predicted"/>
<sequence length="112" mass="12822">MAYCQSKTPLFNQRRRVADTPAPTPCGDPDLHHPLQYRKQEALWKLHCNLKHREFCACPNFLDHFKWPTGEKEKEHHEEADGGTEEDPTIGESIIGATIADEEDIPDSELLK</sequence>
<evidence type="ECO:0000313" key="3">
    <source>
        <dbReference type="EMBL" id="ASA48586.1"/>
    </source>
</evidence>
<dbReference type="EMBL" id="KY246503">
    <property type="protein sequence ID" value="ASA48586.1"/>
    <property type="molecule type" value="Genomic_DNA"/>
</dbReference>
<feature type="region of interest" description="Disordered" evidence="1">
    <location>
        <begin position="70"/>
        <end position="112"/>
    </location>
</feature>
<protein>
    <submittedName>
        <fullName evidence="3">ORF2</fullName>
    </submittedName>
</protein>
<dbReference type="InterPro" id="IPR004118">
    <property type="entry name" value="HEV_TT_vir_Orf2/Gyrovir_Vp2_N"/>
</dbReference>